<keyword evidence="3" id="KW-0408">Iron</keyword>
<dbReference type="SFLD" id="SFLDF00562">
    <property type="entry name" value="HemN-like__clustered_with_heat"/>
    <property type="match status" value="1"/>
</dbReference>
<dbReference type="InterPro" id="IPR058240">
    <property type="entry name" value="rSAM_sf"/>
</dbReference>
<keyword evidence="3" id="KW-0949">S-adenosyl-L-methionine</keyword>
<dbReference type="GO" id="GO:0051539">
    <property type="term" value="F:4 iron, 4 sulfur cluster binding"/>
    <property type="evidence" value="ECO:0007669"/>
    <property type="project" value="UniProtKB-UniRule"/>
</dbReference>
<dbReference type="InterPro" id="IPR006638">
    <property type="entry name" value="Elp3/MiaA/NifB-like_rSAM"/>
</dbReference>
<dbReference type="InterPro" id="IPR010723">
    <property type="entry name" value="HemN_C"/>
</dbReference>
<dbReference type="eggNOG" id="COG0635">
    <property type="taxonomic scope" value="Bacteria"/>
</dbReference>
<keyword evidence="3" id="KW-0004">4Fe-4S</keyword>
<evidence type="ECO:0000313" key="5">
    <source>
        <dbReference type="EMBL" id="ADU27170.1"/>
    </source>
</evidence>
<keyword evidence="3" id="KW-0963">Cytoplasm</keyword>
<dbReference type="CDD" id="cd01335">
    <property type="entry name" value="Radical_SAM"/>
    <property type="match status" value="1"/>
</dbReference>
<dbReference type="EMBL" id="CP002400">
    <property type="protein sequence ID" value="ADU27170.1"/>
    <property type="molecule type" value="Genomic_DNA"/>
</dbReference>
<reference evidence="5 6" key="1">
    <citation type="submission" date="2010-12" db="EMBL/GenBank/DDBJ databases">
        <title>Complete sequence of Ethanoligenens harbinense YUAN-3.</title>
        <authorList>
            <person name="Lucas S."/>
            <person name="Copeland A."/>
            <person name="Lapidus A."/>
            <person name="Cheng J.-F."/>
            <person name="Bruce D."/>
            <person name="Goodwin L."/>
            <person name="Pitluck S."/>
            <person name="Chertkov O."/>
            <person name="Misra M."/>
            <person name="Detter J.C."/>
            <person name="Han C."/>
            <person name="Tapia R."/>
            <person name="Land M."/>
            <person name="Hauser L."/>
            <person name="Jeffries C."/>
            <person name="Kyrpides N."/>
            <person name="Ivanova N."/>
            <person name="Mikhailova N."/>
            <person name="Wang A."/>
            <person name="Mouttaki H."/>
            <person name="He Z."/>
            <person name="Zhou J."/>
            <person name="Hemme C.L."/>
            <person name="Woyke T."/>
        </authorList>
    </citation>
    <scope>NUCLEOTIDE SEQUENCE [LARGE SCALE GENOMIC DNA]</scope>
    <source>
        <strain evidence="6">DSM 18485 / JCM 12961 / CGMCC 1.5033 / YUAN-3</strain>
    </source>
</reference>
<dbReference type="InterPro" id="IPR034505">
    <property type="entry name" value="Coproporphyrinogen-III_oxidase"/>
</dbReference>
<dbReference type="InterPro" id="IPR004559">
    <property type="entry name" value="HemW-like"/>
</dbReference>
<dbReference type="InterPro" id="IPR007197">
    <property type="entry name" value="rSAM"/>
</dbReference>
<evidence type="ECO:0000256" key="2">
    <source>
        <dbReference type="ARBA" id="ARBA00017228"/>
    </source>
</evidence>
<comment type="subcellular location">
    <subcellularLocation>
        <location evidence="3">Cytoplasm</location>
    </subcellularLocation>
</comment>
<dbReference type="GO" id="GO:0006779">
    <property type="term" value="P:porphyrin-containing compound biosynthetic process"/>
    <property type="evidence" value="ECO:0007669"/>
    <property type="project" value="InterPro"/>
</dbReference>
<keyword evidence="3" id="KW-0349">Heme</keyword>
<evidence type="ECO:0000259" key="4">
    <source>
        <dbReference type="PROSITE" id="PS51918"/>
    </source>
</evidence>
<dbReference type="NCBIfam" id="TIGR00539">
    <property type="entry name" value="hemN_rel"/>
    <property type="match status" value="1"/>
</dbReference>
<comment type="function">
    <text evidence="3">Probably acts as a heme chaperone, transferring heme to an unknown acceptor. Binds one molecule of heme per monomer, possibly covalently. Binds 1 [4Fe-4S] cluster. The cluster is coordinated with 3 cysteines and an exchangeable S-adenosyl-L-methionine.</text>
</comment>
<dbReference type="STRING" id="663278.Ethha_1635"/>
<dbReference type="KEGG" id="eha:Ethha_1635"/>
<keyword evidence="3" id="KW-0479">Metal-binding</keyword>
<dbReference type="Proteomes" id="UP000001551">
    <property type="component" value="Chromosome"/>
</dbReference>
<evidence type="ECO:0000256" key="1">
    <source>
        <dbReference type="ARBA" id="ARBA00006100"/>
    </source>
</evidence>
<dbReference type="GO" id="GO:0046872">
    <property type="term" value="F:metal ion binding"/>
    <property type="evidence" value="ECO:0007669"/>
    <property type="project" value="UniProtKB-UniRule"/>
</dbReference>
<protein>
    <recommendedName>
        <fullName evidence="2 3">Heme chaperone HemW</fullName>
    </recommendedName>
</protein>
<dbReference type="PANTHER" id="PTHR13932:SF5">
    <property type="entry name" value="RADICAL S-ADENOSYL METHIONINE DOMAIN-CONTAINING PROTEIN 1, MITOCHONDRIAL"/>
    <property type="match status" value="1"/>
</dbReference>
<dbReference type="SUPFAM" id="SSF102114">
    <property type="entry name" value="Radical SAM enzymes"/>
    <property type="match status" value="1"/>
</dbReference>
<feature type="domain" description="Radical SAM core" evidence="4">
    <location>
        <begin position="1"/>
        <end position="231"/>
    </location>
</feature>
<dbReference type="HOGENOM" id="CLU_027579_2_1_9"/>
<dbReference type="SMART" id="SM00729">
    <property type="entry name" value="Elp3"/>
    <property type="match status" value="1"/>
</dbReference>
<dbReference type="SFLD" id="SFLDS00029">
    <property type="entry name" value="Radical_SAM"/>
    <property type="match status" value="1"/>
</dbReference>
<dbReference type="SFLD" id="SFLDG01065">
    <property type="entry name" value="anaerobic_coproporphyrinogen-I"/>
    <property type="match status" value="1"/>
</dbReference>
<dbReference type="Pfam" id="PF06969">
    <property type="entry name" value="HemN_C"/>
    <property type="match status" value="1"/>
</dbReference>
<name>E6U8T5_ETHHY</name>
<dbReference type="RefSeq" id="WP_013485525.1">
    <property type="nucleotide sequence ID" value="NC_014828.1"/>
</dbReference>
<dbReference type="SFLD" id="SFLDF00288">
    <property type="entry name" value="HemN-like__clustered_with_nucl"/>
    <property type="match status" value="1"/>
</dbReference>
<evidence type="ECO:0000256" key="3">
    <source>
        <dbReference type="RuleBase" id="RU364116"/>
    </source>
</evidence>
<dbReference type="AlphaFoldDB" id="E6U8T5"/>
<accession>E6U8T5</accession>
<keyword evidence="3" id="KW-0411">Iron-sulfur</keyword>
<sequence length="368" mass="39457">MSASLGLYVHVPFCAPAKCPYCDFYSVPFAPEVATQYADVLRAAARTYVPRLAGRRVESVYFGGGTPVLLGGTLAALLTYFKQIYPVAPDAEITVEANPGSDLAELLPVLRAAGFNRLSLGMQSACDAELAALGRRHKTADVARAVEAARKAGFANLSLDLMLATPGQTPESIRRSVAFAAAQGVEHVSAYLLKVEPGTAFAMRGQQEADTDLQADCYLAACDALEARGYAQYEISNFARPGFASRHNLRYWDCGEYLGLGPGAHGFLDGRRFHYARDLAAFLTGRPPEGDGPGGGFEEYVMLRLRLADGVEKNALRARCGANFSAFDAKTVERLENGGFLRRGAGRIALTRQGFLVSNAVIGALLFP</sequence>
<proteinExistence type="inferred from homology"/>
<gene>
    <name evidence="5" type="ordered locus">Ethha_1635</name>
</gene>
<dbReference type="PROSITE" id="PS51918">
    <property type="entry name" value="RADICAL_SAM"/>
    <property type="match status" value="1"/>
</dbReference>
<evidence type="ECO:0000313" key="6">
    <source>
        <dbReference type="Proteomes" id="UP000001551"/>
    </source>
</evidence>
<dbReference type="GO" id="GO:0004109">
    <property type="term" value="F:coproporphyrinogen oxidase activity"/>
    <property type="evidence" value="ECO:0007669"/>
    <property type="project" value="InterPro"/>
</dbReference>
<keyword evidence="6" id="KW-1185">Reference proteome</keyword>
<dbReference type="PANTHER" id="PTHR13932">
    <property type="entry name" value="COPROPORPHYRINIGEN III OXIDASE"/>
    <property type="match status" value="1"/>
</dbReference>
<comment type="similarity">
    <text evidence="1">Belongs to the anaerobic coproporphyrinogen-III oxidase family. HemW subfamily.</text>
</comment>
<keyword evidence="3" id="KW-0143">Chaperone</keyword>
<dbReference type="Pfam" id="PF04055">
    <property type="entry name" value="Radical_SAM"/>
    <property type="match status" value="1"/>
</dbReference>
<dbReference type="GO" id="GO:0005737">
    <property type="term" value="C:cytoplasm"/>
    <property type="evidence" value="ECO:0007669"/>
    <property type="project" value="UniProtKB-SubCell"/>
</dbReference>
<organism evidence="5 6">
    <name type="scientific">Ethanoligenens harbinense (strain DSM 18485 / JCM 12961 / CGMCC 1.5033 / YUAN-3)</name>
    <dbReference type="NCBI Taxonomy" id="663278"/>
    <lineage>
        <taxon>Bacteria</taxon>
        <taxon>Bacillati</taxon>
        <taxon>Bacillota</taxon>
        <taxon>Clostridia</taxon>
        <taxon>Eubacteriales</taxon>
        <taxon>Oscillospiraceae</taxon>
        <taxon>Ethanoligenens</taxon>
    </lineage>
</organism>
<dbReference type="Gene3D" id="3.30.750.200">
    <property type="match status" value="1"/>
</dbReference>